<sequence>MVSANVKRYRATSDSIS</sequence>
<reference evidence="1" key="1">
    <citation type="submission" date="2014-11" db="EMBL/GenBank/DDBJ databases">
        <authorList>
            <person name="Amaro Gonzalez C."/>
        </authorList>
    </citation>
    <scope>NUCLEOTIDE SEQUENCE</scope>
</reference>
<name>A0A0E9QB49_ANGAN</name>
<evidence type="ECO:0000313" key="1">
    <source>
        <dbReference type="EMBL" id="JAH13565.1"/>
    </source>
</evidence>
<organism evidence="1">
    <name type="scientific">Anguilla anguilla</name>
    <name type="common">European freshwater eel</name>
    <name type="synonym">Muraena anguilla</name>
    <dbReference type="NCBI Taxonomy" id="7936"/>
    <lineage>
        <taxon>Eukaryota</taxon>
        <taxon>Metazoa</taxon>
        <taxon>Chordata</taxon>
        <taxon>Craniata</taxon>
        <taxon>Vertebrata</taxon>
        <taxon>Euteleostomi</taxon>
        <taxon>Actinopterygii</taxon>
        <taxon>Neopterygii</taxon>
        <taxon>Teleostei</taxon>
        <taxon>Anguilliformes</taxon>
        <taxon>Anguillidae</taxon>
        <taxon>Anguilla</taxon>
    </lineage>
</organism>
<proteinExistence type="predicted"/>
<protein>
    <submittedName>
        <fullName evidence="1">Uncharacterized protein</fullName>
    </submittedName>
</protein>
<reference evidence="1" key="2">
    <citation type="journal article" date="2015" name="Fish Shellfish Immunol.">
        <title>Early steps in the European eel (Anguilla anguilla)-Vibrio vulnificus interaction in the gills: Role of the RtxA13 toxin.</title>
        <authorList>
            <person name="Callol A."/>
            <person name="Pajuelo D."/>
            <person name="Ebbesson L."/>
            <person name="Teles M."/>
            <person name="MacKenzie S."/>
            <person name="Amaro C."/>
        </authorList>
    </citation>
    <scope>NUCLEOTIDE SEQUENCE</scope>
</reference>
<dbReference type="AlphaFoldDB" id="A0A0E9QB49"/>
<dbReference type="EMBL" id="GBXM01095012">
    <property type="protein sequence ID" value="JAH13565.1"/>
    <property type="molecule type" value="Transcribed_RNA"/>
</dbReference>
<accession>A0A0E9QB49</accession>